<evidence type="ECO:0000256" key="1">
    <source>
        <dbReference type="ARBA" id="ARBA00000085"/>
    </source>
</evidence>
<dbReference type="PANTHER" id="PTHR43711">
    <property type="entry name" value="TWO-COMPONENT HISTIDINE KINASE"/>
    <property type="match status" value="1"/>
</dbReference>
<gene>
    <name evidence="9" type="ORF">GCM10009844_06840</name>
</gene>
<dbReference type="PRINTS" id="PR00344">
    <property type="entry name" value="BCTRLSENSOR"/>
</dbReference>
<comment type="caution">
    <text evidence="9">The sequence shown here is derived from an EMBL/GenBank/DDBJ whole genome shotgun (WGS) entry which is preliminary data.</text>
</comment>
<evidence type="ECO:0000256" key="6">
    <source>
        <dbReference type="ARBA" id="ARBA00022777"/>
    </source>
</evidence>
<evidence type="ECO:0000313" key="9">
    <source>
        <dbReference type="EMBL" id="GAA2138653.1"/>
    </source>
</evidence>
<name>A0ABN2Z920_9ACTN</name>
<dbReference type="InterPro" id="IPR036097">
    <property type="entry name" value="HisK_dim/P_sf"/>
</dbReference>
<dbReference type="PROSITE" id="PS50109">
    <property type="entry name" value="HIS_KIN"/>
    <property type="match status" value="1"/>
</dbReference>
<keyword evidence="5" id="KW-0808">Transferase</keyword>
<sequence>MTGHPIEVQQRPAQSEWYDTSREALQTIAEGVTQLAGFGVAAISVVRDDGKLEVMAVAGSDEAREQLEGTRTPVDRLEQEIEKADEWGLLRFVPHERLDPSIGDTWGWVPDITPLAEPDAWHPLDLLIAPLYDEKGELRGTLAIDLPVDGKRPGTARRQLLQRYAEQAGRAVITALEREALSHQVRLAEAARQVVRRASAQLRIDRILSDIRDALMRGFQARGLWIQTIDEDGHGTGAVYSADGVQVVLTGELMRIAETAARRAWEGQRVEIVQRGRPFGPSISGEDGERILGFLDTIGIGSLLFTPLGAGPECLGNLVLTRTEEDADWSSVEMAAALDIGHDLGRAILNARTFEREHQLVEELQALDTYKSQLIATVSHELKNPLTAIMGHLEMLEASPDLTGTTRTSLAAMERGTNRMVRVVEDLLLLSKVGDPDNPVIPAPVDLRRIVDDVVDLTSVAAERKAIELAVDAPREPVLAIGDHDELDRVCANLVSNAVKYTPDGGQVTVALAACGDEIMLSCSDTGLGISAEDQGHLFREFFRSTNPDARSQPGTGLGLAIVSRIVQRHRGRIEVESELGKGSTFRVLLPAAPG</sequence>
<comment type="subcellular location">
    <subcellularLocation>
        <location evidence="2">Cell membrane</location>
    </subcellularLocation>
</comment>
<dbReference type="CDD" id="cd00082">
    <property type="entry name" value="HisKA"/>
    <property type="match status" value="1"/>
</dbReference>
<dbReference type="InterPro" id="IPR005467">
    <property type="entry name" value="His_kinase_dom"/>
</dbReference>
<dbReference type="InterPro" id="IPR036890">
    <property type="entry name" value="HATPase_C_sf"/>
</dbReference>
<dbReference type="InterPro" id="IPR003661">
    <property type="entry name" value="HisK_dim/P_dom"/>
</dbReference>
<dbReference type="InterPro" id="IPR003018">
    <property type="entry name" value="GAF"/>
</dbReference>
<dbReference type="SMART" id="SM00388">
    <property type="entry name" value="HisKA"/>
    <property type="match status" value="1"/>
</dbReference>
<comment type="catalytic activity">
    <reaction evidence="1">
        <text>ATP + protein L-histidine = ADP + protein N-phospho-L-histidine.</text>
        <dbReference type="EC" id="2.7.13.3"/>
    </reaction>
</comment>
<dbReference type="Pfam" id="PF00512">
    <property type="entry name" value="HisKA"/>
    <property type="match status" value="1"/>
</dbReference>
<dbReference type="Gene3D" id="3.30.565.10">
    <property type="entry name" value="Histidine kinase-like ATPase, C-terminal domain"/>
    <property type="match status" value="1"/>
</dbReference>
<accession>A0ABN2Z920</accession>
<dbReference type="SUPFAM" id="SSF47384">
    <property type="entry name" value="Homodimeric domain of signal transducing histidine kinase"/>
    <property type="match status" value="1"/>
</dbReference>
<evidence type="ECO:0000259" key="8">
    <source>
        <dbReference type="PROSITE" id="PS50109"/>
    </source>
</evidence>
<dbReference type="PANTHER" id="PTHR43711:SF28">
    <property type="entry name" value="SENSOR HISTIDINE KINASE YXDK"/>
    <property type="match status" value="1"/>
</dbReference>
<dbReference type="SMART" id="SM00065">
    <property type="entry name" value="GAF"/>
    <property type="match status" value="2"/>
</dbReference>
<evidence type="ECO:0000313" key="10">
    <source>
        <dbReference type="Proteomes" id="UP001501771"/>
    </source>
</evidence>
<dbReference type="Pfam" id="PF02518">
    <property type="entry name" value="HATPase_c"/>
    <property type="match status" value="1"/>
</dbReference>
<dbReference type="EMBL" id="BAAAQR010000001">
    <property type="protein sequence ID" value="GAA2138653.1"/>
    <property type="molecule type" value="Genomic_DNA"/>
</dbReference>
<dbReference type="SMART" id="SM00387">
    <property type="entry name" value="HATPase_c"/>
    <property type="match status" value="1"/>
</dbReference>
<keyword evidence="10" id="KW-1185">Reference proteome</keyword>
<dbReference type="InterPro" id="IPR003594">
    <property type="entry name" value="HATPase_dom"/>
</dbReference>
<dbReference type="SUPFAM" id="SSF55874">
    <property type="entry name" value="ATPase domain of HSP90 chaperone/DNA topoisomerase II/histidine kinase"/>
    <property type="match status" value="1"/>
</dbReference>
<feature type="domain" description="Histidine kinase" evidence="8">
    <location>
        <begin position="377"/>
        <end position="594"/>
    </location>
</feature>
<dbReference type="RefSeq" id="WP_344147574.1">
    <property type="nucleotide sequence ID" value="NZ_BAAAQR010000001.1"/>
</dbReference>
<keyword evidence="6" id="KW-0418">Kinase</keyword>
<evidence type="ECO:0000256" key="3">
    <source>
        <dbReference type="ARBA" id="ARBA00012438"/>
    </source>
</evidence>
<dbReference type="InterPro" id="IPR004358">
    <property type="entry name" value="Sig_transdc_His_kin-like_C"/>
</dbReference>
<protein>
    <recommendedName>
        <fullName evidence="3">histidine kinase</fullName>
        <ecNumber evidence="3">2.7.13.3</ecNumber>
    </recommendedName>
</protein>
<dbReference type="EC" id="2.7.13.3" evidence="3"/>
<dbReference type="Gene3D" id="1.10.287.130">
    <property type="match status" value="1"/>
</dbReference>
<dbReference type="Gene3D" id="3.30.450.40">
    <property type="match status" value="2"/>
</dbReference>
<proteinExistence type="predicted"/>
<dbReference type="Proteomes" id="UP001501771">
    <property type="component" value="Unassembled WGS sequence"/>
</dbReference>
<evidence type="ECO:0000256" key="7">
    <source>
        <dbReference type="ARBA" id="ARBA00023012"/>
    </source>
</evidence>
<organism evidence="9 10">
    <name type="scientific">Nocardioides koreensis</name>
    <dbReference type="NCBI Taxonomy" id="433651"/>
    <lineage>
        <taxon>Bacteria</taxon>
        <taxon>Bacillati</taxon>
        <taxon>Actinomycetota</taxon>
        <taxon>Actinomycetes</taxon>
        <taxon>Propionibacteriales</taxon>
        <taxon>Nocardioidaceae</taxon>
        <taxon>Nocardioides</taxon>
    </lineage>
</organism>
<keyword evidence="4" id="KW-0597">Phosphoprotein</keyword>
<evidence type="ECO:0000256" key="2">
    <source>
        <dbReference type="ARBA" id="ARBA00004236"/>
    </source>
</evidence>
<dbReference type="InterPro" id="IPR029016">
    <property type="entry name" value="GAF-like_dom_sf"/>
</dbReference>
<reference evidence="9 10" key="1">
    <citation type="journal article" date="2019" name="Int. J. Syst. Evol. Microbiol.">
        <title>The Global Catalogue of Microorganisms (GCM) 10K type strain sequencing project: providing services to taxonomists for standard genome sequencing and annotation.</title>
        <authorList>
            <consortium name="The Broad Institute Genomics Platform"/>
            <consortium name="The Broad Institute Genome Sequencing Center for Infectious Disease"/>
            <person name="Wu L."/>
            <person name="Ma J."/>
        </authorList>
    </citation>
    <scope>NUCLEOTIDE SEQUENCE [LARGE SCALE GENOMIC DNA]</scope>
    <source>
        <strain evidence="9 10">JCM 16022</strain>
    </source>
</reference>
<dbReference type="InterPro" id="IPR050736">
    <property type="entry name" value="Sensor_HK_Regulatory"/>
</dbReference>
<evidence type="ECO:0000256" key="5">
    <source>
        <dbReference type="ARBA" id="ARBA00022679"/>
    </source>
</evidence>
<dbReference type="SUPFAM" id="SSF55781">
    <property type="entry name" value="GAF domain-like"/>
    <property type="match status" value="2"/>
</dbReference>
<keyword evidence="7" id="KW-0902">Two-component regulatory system</keyword>
<evidence type="ECO:0000256" key="4">
    <source>
        <dbReference type="ARBA" id="ARBA00022553"/>
    </source>
</evidence>